<dbReference type="Pfam" id="PF09286">
    <property type="entry name" value="Pro-kuma_activ"/>
    <property type="match status" value="1"/>
</dbReference>
<evidence type="ECO:0000313" key="15">
    <source>
        <dbReference type="Proteomes" id="UP000039046"/>
    </source>
</evidence>
<evidence type="ECO:0000256" key="5">
    <source>
        <dbReference type="ARBA" id="ARBA00022670"/>
    </source>
</evidence>
<keyword evidence="12" id="KW-0732">Signal</keyword>
<evidence type="ECO:0000256" key="11">
    <source>
        <dbReference type="PROSITE-ProRule" id="PRU01032"/>
    </source>
</evidence>
<dbReference type="PROSITE" id="PS00138">
    <property type="entry name" value="SUBTILASE_SER"/>
    <property type="match status" value="1"/>
</dbReference>
<dbReference type="PANTHER" id="PTHR14218">
    <property type="entry name" value="PROTEASE S8 TRIPEPTIDYL PEPTIDASE I CLN2"/>
    <property type="match status" value="1"/>
</dbReference>
<feature type="active site" description="Charge relay system" evidence="11">
    <location>
        <position position="553"/>
    </location>
</feature>
<dbReference type="SUPFAM" id="SSF54897">
    <property type="entry name" value="Protease propeptides/inhibitors"/>
    <property type="match status" value="1"/>
</dbReference>
<evidence type="ECO:0000256" key="6">
    <source>
        <dbReference type="ARBA" id="ARBA00022723"/>
    </source>
</evidence>
<keyword evidence="6 11" id="KW-0479">Metal-binding</keyword>
<evidence type="ECO:0000313" key="14">
    <source>
        <dbReference type="EMBL" id="CEJ92876.1"/>
    </source>
</evidence>
<evidence type="ECO:0000256" key="9">
    <source>
        <dbReference type="ARBA" id="ARBA00022837"/>
    </source>
</evidence>
<feature type="active site" description="Charge relay system" evidence="11">
    <location>
        <position position="320"/>
    </location>
</feature>
<dbReference type="Proteomes" id="UP000039046">
    <property type="component" value="Unassembled WGS sequence"/>
</dbReference>
<protein>
    <recommendedName>
        <fullName evidence="4">tripeptidyl-peptidase II</fullName>
        <ecNumber evidence="4">3.4.14.10</ecNumber>
    </recommendedName>
</protein>
<gene>
    <name evidence="14" type="ORF">VHEMI08504</name>
</gene>
<dbReference type="PANTHER" id="PTHR14218:SF19">
    <property type="entry name" value="SERINE PROTEASE AORO, PUTATIVE (AFU_ORTHOLOGUE AFUA_6G10250)-RELATED"/>
    <property type="match status" value="1"/>
</dbReference>
<dbReference type="CDD" id="cd04056">
    <property type="entry name" value="Peptidases_S53"/>
    <property type="match status" value="1"/>
</dbReference>
<keyword evidence="5 11" id="KW-0645">Protease</keyword>
<keyword evidence="9 11" id="KW-0106">Calcium</keyword>
<evidence type="ECO:0000256" key="10">
    <source>
        <dbReference type="ARBA" id="ARBA00023145"/>
    </source>
</evidence>
<dbReference type="GO" id="GO:0008240">
    <property type="term" value="F:tripeptidyl-peptidase activity"/>
    <property type="evidence" value="ECO:0007669"/>
    <property type="project" value="TreeGrafter"/>
</dbReference>
<evidence type="ECO:0000256" key="7">
    <source>
        <dbReference type="ARBA" id="ARBA00022801"/>
    </source>
</evidence>
<keyword evidence="7 11" id="KW-0378">Hydrolase</keyword>
<feature type="chain" id="PRO_5001979397" description="tripeptidyl-peptidase II" evidence="12">
    <location>
        <begin position="17"/>
        <end position="653"/>
    </location>
</feature>
<dbReference type="Pfam" id="PF00082">
    <property type="entry name" value="Peptidase_S8"/>
    <property type="match status" value="1"/>
</dbReference>
<comment type="catalytic activity">
    <reaction evidence="1">
        <text>Release of an N-terminal tripeptide from a polypeptide.</text>
        <dbReference type="EC" id="3.4.14.10"/>
    </reaction>
</comment>
<dbReference type="InterPro" id="IPR000209">
    <property type="entry name" value="Peptidase_S8/S53_dom"/>
</dbReference>
<name>A0A0A1T6W9_9HYPO</name>
<dbReference type="InterPro" id="IPR023828">
    <property type="entry name" value="Peptidase_S8_Ser-AS"/>
</dbReference>
<dbReference type="GO" id="GO:0006508">
    <property type="term" value="P:proteolysis"/>
    <property type="evidence" value="ECO:0007669"/>
    <property type="project" value="UniProtKB-KW"/>
</dbReference>
<comment type="cofactor">
    <cofactor evidence="11">
        <name>Ca(2+)</name>
        <dbReference type="ChEBI" id="CHEBI:29108"/>
    </cofactor>
    <text evidence="11">Binds 1 Ca(2+) ion per subunit.</text>
</comment>
<feature type="domain" description="Peptidase S53" evidence="13">
    <location>
        <begin position="244"/>
        <end position="653"/>
    </location>
</feature>
<evidence type="ECO:0000256" key="8">
    <source>
        <dbReference type="ARBA" id="ARBA00022825"/>
    </source>
</evidence>
<evidence type="ECO:0000256" key="2">
    <source>
        <dbReference type="ARBA" id="ARBA00002451"/>
    </source>
</evidence>
<evidence type="ECO:0000256" key="12">
    <source>
        <dbReference type="SAM" id="SignalP"/>
    </source>
</evidence>
<evidence type="ECO:0000256" key="3">
    <source>
        <dbReference type="ARBA" id="ARBA00004239"/>
    </source>
</evidence>
<feature type="binding site" evidence="11">
    <location>
        <position position="601"/>
    </location>
    <ligand>
        <name>Ca(2+)</name>
        <dbReference type="ChEBI" id="CHEBI:29108"/>
    </ligand>
</feature>
<dbReference type="InterPro" id="IPR050819">
    <property type="entry name" value="Tripeptidyl-peptidase_I"/>
</dbReference>
<feature type="binding site" evidence="11">
    <location>
        <position position="633"/>
    </location>
    <ligand>
        <name>Ca(2+)</name>
        <dbReference type="ChEBI" id="CHEBI:29108"/>
    </ligand>
</feature>
<dbReference type="SMART" id="SM00944">
    <property type="entry name" value="Pro-kuma_activ"/>
    <property type="match status" value="1"/>
</dbReference>
<dbReference type="CDD" id="cd11377">
    <property type="entry name" value="Pro-peptidase_S53"/>
    <property type="match status" value="1"/>
</dbReference>
<dbReference type="MEROPS" id="S53.007"/>
<dbReference type="InterPro" id="IPR015366">
    <property type="entry name" value="S53_propep"/>
</dbReference>
<dbReference type="EC" id="3.4.14.10" evidence="4"/>
<proteinExistence type="predicted"/>
<keyword evidence="15" id="KW-1185">Reference proteome</keyword>
<evidence type="ECO:0000256" key="1">
    <source>
        <dbReference type="ARBA" id="ARBA00001910"/>
    </source>
</evidence>
<feature type="binding site" evidence="11">
    <location>
        <position position="631"/>
    </location>
    <ligand>
        <name>Ca(2+)</name>
        <dbReference type="ChEBI" id="CHEBI:29108"/>
    </ligand>
</feature>
<dbReference type="AlphaFoldDB" id="A0A0A1T6W9"/>
<sequence length="653" mass="71211">MKSVLFLTGLASTAYALPSDAHVVHQTRNAVQKAHFVKHRAVDAETVIPFRVALKQFNVEAAEAKLYDISNPKSPNYGKHLTAAEVVKYFASDDKTIDSVKEWLGQGGIDHKDIYVNPTKTSVHVDVDAATLEKLLKTKYHVYRSNSSGKDHVGTDEYSLPSNIANVVDFVHPGVSSGSTGVKFDPKKKDDGVSHFSIEPTRQIDDNGLKRIKDALKAAQAAPTTADNSTTGPPEYLKQICSLYIIPQCISYLYNIPQATQHNISNPLGMYESAGDVYAQEDLDAFFSLLAPNIPKGTGPKLNLINGATAPNSVATAGRESELDFQMAYPIIYPQSTVLYQVQYLSKDELFSDYLSAIDSDFCALDPRFNDHKMCGTYEPTNVISVSYGLPEDPAHADDYHRECNEFLKLGLMGITTVVASGDAGVSNRNGMCLGAHHDVFVGDNLCSCPYILSVGATKLNALDKPEVAVDGFSSGGGFSNVHRRPSYQNNVLDNYLLRHNPNYRSFNTSDGVIPDDGGIYNRGGRAYPDVAALGEAGAIVANGRFQAVGGTSMSAPIIAAIFNRINEQRLSIGKGPVGFVNPALYALASKKEYYQYYFNDVTVGDQRWGGIGDDRRYSACGNLGFSCVEGWDPVTGLGTPRYDRWENYFVNL</sequence>
<evidence type="ECO:0000259" key="13">
    <source>
        <dbReference type="PROSITE" id="PS51695"/>
    </source>
</evidence>
<feature type="active site" description="Charge relay system" evidence="11">
    <location>
        <position position="324"/>
    </location>
</feature>
<feature type="binding site" evidence="11">
    <location>
        <position position="602"/>
    </location>
    <ligand>
        <name>Ca(2+)</name>
        <dbReference type="ChEBI" id="CHEBI:29108"/>
    </ligand>
</feature>
<dbReference type="Gene3D" id="3.40.50.200">
    <property type="entry name" value="Peptidase S8/S53 domain"/>
    <property type="match status" value="1"/>
</dbReference>
<organism evidence="14 15">
    <name type="scientific">[Torrubiella] hemipterigena</name>
    <dbReference type="NCBI Taxonomy" id="1531966"/>
    <lineage>
        <taxon>Eukaryota</taxon>
        <taxon>Fungi</taxon>
        <taxon>Dikarya</taxon>
        <taxon>Ascomycota</taxon>
        <taxon>Pezizomycotina</taxon>
        <taxon>Sordariomycetes</taxon>
        <taxon>Hypocreomycetidae</taxon>
        <taxon>Hypocreales</taxon>
        <taxon>Clavicipitaceae</taxon>
        <taxon>Clavicipitaceae incertae sedis</taxon>
        <taxon>'Torrubiella' clade</taxon>
    </lineage>
</organism>
<dbReference type="InterPro" id="IPR030400">
    <property type="entry name" value="Sedolisin_dom"/>
</dbReference>
<reference evidence="14 15" key="1">
    <citation type="journal article" date="2015" name="Genome Announc.">
        <title>Draft Genome Sequence and Gene Annotation of the Entomopathogenic Fungus Verticillium hemipterigenum.</title>
        <authorList>
            <person name="Horn F."/>
            <person name="Habel A."/>
            <person name="Scharf D.H."/>
            <person name="Dworschak J."/>
            <person name="Brakhage A.A."/>
            <person name="Guthke R."/>
            <person name="Hertweck C."/>
            <person name="Linde J."/>
        </authorList>
    </citation>
    <scope>NUCLEOTIDE SEQUENCE [LARGE SCALE GENOMIC DNA]</scope>
</reference>
<dbReference type="OrthoDB" id="409122at2759"/>
<evidence type="ECO:0000256" key="4">
    <source>
        <dbReference type="ARBA" id="ARBA00012462"/>
    </source>
</evidence>
<dbReference type="STRING" id="1531966.A0A0A1T6W9"/>
<accession>A0A0A1T6W9</accession>
<dbReference type="SUPFAM" id="SSF52743">
    <property type="entry name" value="Subtilisin-like"/>
    <property type="match status" value="1"/>
</dbReference>
<dbReference type="GO" id="GO:0005576">
    <property type="term" value="C:extracellular region"/>
    <property type="evidence" value="ECO:0007669"/>
    <property type="project" value="UniProtKB-SubCell"/>
</dbReference>
<dbReference type="GO" id="GO:0004252">
    <property type="term" value="F:serine-type endopeptidase activity"/>
    <property type="evidence" value="ECO:0007669"/>
    <property type="project" value="UniProtKB-UniRule"/>
</dbReference>
<dbReference type="GO" id="GO:0046872">
    <property type="term" value="F:metal ion binding"/>
    <property type="evidence" value="ECO:0007669"/>
    <property type="project" value="UniProtKB-UniRule"/>
</dbReference>
<feature type="signal peptide" evidence="12">
    <location>
        <begin position="1"/>
        <end position="16"/>
    </location>
</feature>
<dbReference type="PROSITE" id="PS51695">
    <property type="entry name" value="SEDOLISIN"/>
    <property type="match status" value="1"/>
</dbReference>
<comment type="subcellular location">
    <subcellularLocation>
        <location evidence="3">Secreted</location>
        <location evidence="3">Extracellular space</location>
    </subcellularLocation>
</comment>
<keyword evidence="10" id="KW-0865">Zymogen</keyword>
<comment type="function">
    <text evidence="2">Secreted tripeptidyl-peptidase which degrades proteins at acidic pHs and is involved in virulence.</text>
</comment>
<dbReference type="EMBL" id="CDHN01000005">
    <property type="protein sequence ID" value="CEJ92876.1"/>
    <property type="molecule type" value="Genomic_DNA"/>
</dbReference>
<keyword evidence="8 11" id="KW-0720">Serine protease</keyword>
<dbReference type="InterPro" id="IPR036852">
    <property type="entry name" value="Peptidase_S8/S53_dom_sf"/>
</dbReference>
<dbReference type="HOGENOM" id="CLU_013783_4_0_1"/>